<dbReference type="EMBL" id="AMLP01000064">
    <property type="protein sequence ID" value="ELS57074.1"/>
    <property type="molecule type" value="Genomic_DNA"/>
</dbReference>
<accession>L8PLC3</accession>
<evidence type="ECO:0000313" key="2">
    <source>
        <dbReference type="EMBL" id="ELS57074.1"/>
    </source>
</evidence>
<organism evidence="2 3">
    <name type="scientific">Streptomyces viridochromogenes Tue57</name>
    <dbReference type="NCBI Taxonomy" id="1160705"/>
    <lineage>
        <taxon>Bacteria</taxon>
        <taxon>Bacillati</taxon>
        <taxon>Actinomycetota</taxon>
        <taxon>Actinomycetes</taxon>
        <taxon>Kitasatosporales</taxon>
        <taxon>Streptomycetaceae</taxon>
        <taxon>Streptomyces</taxon>
    </lineage>
</organism>
<evidence type="ECO:0000313" key="3">
    <source>
        <dbReference type="Proteomes" id="UP000011205"/>
    </source>
</evidence>
<proteinExistence type="predicted"/>
<dbReference type="AlphaFoldDB" id="L8PLC3"/>
<reference evidence="2 3" key="1">
    <citation type="journal article" date="2013" name="Genome Announc.">
        <title>Draft Genome Sequence of Streptomyces viridochromogenes Strain Tu57, Producer of Avilamycin.</title>
        <authorList>
            <person name="Gruning B.A."/>
            <person name="Erxleben A."/>
            <person name="Hahnlein A."/>
            <person name="Gunther S."/>
        </authorList>
    </citation>
    <scope>NUCLEOTIDE SEQUENCE [LARGE SCALE GENOMIC DNA]</scope>
    <source>
        <strain evidence="2 3">Tue57</strain>
    </source>
</reference>
<dbReference type="Proteomes" id="UP000011205">
    <property type="component" value="Unassembled WGS sequence"/>
</dbReference>
<feature type="compositionally biased region" description="Polar residues" evidence="1">
    <location>
        <begin position="1"/>
        <end position="10"/>
    </location>
</feature>
<name>L8PLC3_STRVR</name>
<gene>
    <name evidence="2" type="ORF">STVIR_1929</name>
</gene>
<evidence type="ECO:0000256" key="1">
    <source>
        <dbReference type="SAM" id="MobiDB-lite"/>
    </source>
</evidence>
<dbReference type="PATRIC" id="fig|1160705.3.peg.1920"/>
<comment type="caution">
    <text evidence="2">The sequence shown here is derived from an EMBL/GenBank/DDBJ whole genome shotgun (WGS) entry which is preliminary data.</text>
</comment>
<sequence>MDRVSDTTPDAANRPGLFDDIGDFRATTAAADVAGHATH</sequence>
<feature type="region of interest" description="Disordered" evidence="1">
    <location>
        <begin position="1"/>
        <end position="21"/>
    </location>
</feature>
<protein>
    <submittedName>
        <fullName evidence="2">Uncharacterized protein</fullName>
    </submittedName>
</protein>